<dbReference type="EC" id="3.4.24.55" evidence="4"/>
<keyword evidence="10" id="KW-0482">Metalloprotease</keyword>
<dbReference type="InterPro" id="IPR007863">
    <property type="entry name" value="Peptidase_M16_C"/>
</dbReference>
<dbReference type="FunFam" id="3.30.830.10:FF:000005">
    <property type="entry name" value="nardilysin isoform X1"/>
    <property type="match status" value="1"/>
</dbReference>
<proteinExistence type="inferred from homology"/>
<dbReference type="InterPro" id="IPR054734">
    <property type="entry name" value="PqqF-like_C_4"/>
</dbReference>
<keyword evidence="7" id="KW-0479">Metal-binding</keyword>
<keyword evidence="8" id="KW-0378">Hydrolase</keyword>
<dbReference type="Pfam" id="PF00675">
    <property type="entry name" value="Peptidase_M16"/>
    <property type="match status" value="1"/>
</dbReference>
<reference evidence="19" key="1">
    <citation type="submission" date="2018-07" db="EMBL/GenBank/DDBJ databases">
        <title>Genome assembly of strain Ka43.</title>
        <authorList>
            <person name="Kukolya J."/>
            <person name="Nagy I."/>
            <person name="Horvath B."/>
            <person name="Toth A."/>
        </authorList>
    </citation>
    <scope>NUCLEOTIDE SEQUENCE</scope>
    <source>
        <strain evidence="19">KB43</strain>
    </source>
</reference>
<evidence type="ECO:0000259" key="15">
    <source>
        <dbReference type="Pfam" id="PF00675"/>
    </source>
</evidence>
<evidence type="ECO:0000256" key="2">
    <source>
        <dbReference type="ARBA" id="ARBA00002184"/>
    </source>
</evidence>
<dbReference type="GO" id="GO:0006508">
    <property type="term" value="P:proteolysis"/>
    <property type="evidence" value="ECO:0007669"/>
    <property type="project" value="UniProtKB-KW"/>
</dbReference>
<keyword evidence="9" id="KW-0862">Zinc</keyword>
<dbReference type="InterPro" id="IPR032632">
    <property type="entry name" value="Peptidase_M16_M"/>
</dbReference>
<evidence type="ECO:0000256" key="3">
    <source>
        <dbReference type="ARBA" id="ARBA00007261"/>
    </source>
</evidence>
<evidence type="ECO:0000256" key="8">
    <source>
        <dbReference type="ARBA" id="ARBA00022801"/>
    </source>
</evidence>
<evidence type="ECO:0000256" key="14">
    <source>
        <dbReference type="RuleBase" id="RU004447"/>
    </source>
</evidence>
<evidence type="ECO:0000256" key="5">
    <source>
        <dbReference type="ARBA" id="ARBA00017565"/>
    </source>
</evidence>
<feature type="domain" description="Peptidase M16 middle/third" evidence="17">
    <location>
        <begin position="455"/>
        <end position="741"/>
    </location>
</feature>
<sequence>MKSQNVQYGEQAIRRYGWLLPILLSISLFAGVVRAEEAPVALPEVAETADEVAGLSEDDGDEIEVTEDELVDDEPAEDEPLIEVKAVFPVTSSPEDPRQYRYLTLSNNLRVLLISDPATEKSAAALDVHIGHNQNPWNRPGLAHFLEHMLFLGTAKYPQAGDYSAFIAQHGGRYNAYTAAEHTNYFFEVDSAHFEPALDRFGWFFIAPLFDARYVERERNAVDSEYRMRLKDDGRRTLDVYRELMNSNHPLSAFTVGNHETLADADEETIRDELIRFYQRYYSASLMSLVILGKEPLDELQQMAMPIFGRIPTHSVSLPATYPAMFRSDFLPAKVDIKPKKELRQLTFLFPVPDVDVNYRKKPYEFIAHLLGHEGEGSLLSFLRQLGWAESLSTGVGLKSRHDGLFQITIDLTEKGWKAKGQIPVVVFHMIRQLETRGLKEWRYQELQQMADINFRYQEKMPPMDTVRQLAPAMHVYTPEDTLLGDTVFKSYDEKLIRQSLGWLRADNVLLAAVAPDAITSRSSRYYQTPYAADSWVIEEAEVKPSMRKRLFFPEENVFIPARLEVRSRPLLPSPENASSEEQVAAPQRVLSNQRAQVWFQQDQVFDVPRAHMYLRVKSPLVARDASGAAQAALFAALVEDQLNEFSWPAKLAGLDYSLTANARGFDLHIAGYSNRQGLLLNKIAESIRKAQFTPERFAIRKAALLREWKNRDHNAPYQVLLPKIAALQVSPFWNDDALVKALENKTWEQFRQFSQVILRDANLEALFYGNLFRQEAIKLASLAEHQLLGVRTGRTPPSTKIVQLSPEGRPWLYRQPIQHNDNIALLYTQALNDTVYDAAHMQVLRQILQPAFFDQLRTEKQLGYVVSLVPLPLRTLEGSAFVVQSPSTAEAGLVSEIEDFLVGQKTSIAARLNENREAISRRLREPSRSLAEQADRFWNAIANGDFDFQRQALLAEAVDAVTEETLAEYYQAAMLNSARRLWLTSDRMPVPEGFRPVEEVTEYRAEQSALSYP</sequence>
<dbReference type="InterPro" id="IPR001431">
    <property type="entry name" value="Pept_M16_Zn_BS"/>
</dbReference>
<dbReference type="InterPro" id="IPR011765">
    <property type="entry name" value="Pept_M16_N"/>
</dbReference>
<dbReference type="Pfam" id="PF16187">
    <property type="entry name" value="Peptidase_M16_M"/>
    <property type="match status" value="1"/>
</dbReference>
<dbReference type="PANTHER" id="PTHR43690">
    <property type="entry name" value="NARDILYSIN"/>
    <property type="match status" value="1"/>
</dbReference>
<dbReference type="Proteomes" id="UP000652567">
    <property type="component" value="Unassembled WGS sequence"/>
</dbReference>
<dbReference type="GO" id="GO:0005737">
    <property type="term" value="C:cytoplasm"/>
    <property type="evidence" value="ECO:0007669"/>
    <property type="project" value="UniProtKB-ARBA"/>
</dbReference>
<evidence type="ECO:0000256" key="7">
    <source>
        <dbReference type="ARBA" id="ARBA00022723"/>
    </source>
</evidence>
<keyword evidence="20" id="KW-1185">Reference proteome</keyword>
<feature type="domain" description="Peptidase M16 C-terminal" evidence="16">
    <location>
        <begin position="271"/>
        <end position="449"/>
    </location>
</feature>
<dbReference type="RefSeq" id="WP_193910267.1">
    <property type="nucleotide sequence ID" value="NZ_PRDL01000001.1"/>
</dbReference>
<comment type="caution">
    <text evidence="19">The sequence shown here is derived from an EMBL/GenBank/DDBJ whole genome shotgun (WGS) entry which is preliminary data.</text>
</comment>
<gene>
    <name evidence="19" type="ORF">C4F51_12615</name>
</gene>
<evidence type="ECO:0000256" key="1">
    <source>
        <dbReference type="ARBA" id="ARBA00001947"/>
    </source>
</evidence>
<dbReference type="SUPFAM" id="SSF63411">
    <property type="entry name" value="LuxS/MPP-like metallohydrolase"/>
    <property type="match status" value="4"/>
</dbReference>
<dbReference type="PROSITE" id="PS00143">
    <property type="entry name" value="INSULINASE"/>
    <property type="match status" value="1"/>
</dbReference>
<dbReference type="Gene3D" id="3.30.830.10">
    <property type="entry name" value="Metalloenzyme, LuxS/M16 peptidase-like"/>
    <property type="match status" value="4"/>
</dbReference>
<evidence type="ECO:0000259" key="17">
    <source>
        <dbReference type="Pfam" id="PF16187"/>
    </source>
</evidence>
<evidence type="ECO:0000313" key="19">
    <source>
        <dbReference type="EMBL" id="MBE8718029.1"/>
    </source>
</evidence>
<dbReference type="InterPro" id="IPR011249">
    <property type="entry name" value="Metalloenz_LuxS/M16"/>
</dbReference>
<dbReference type="GO" id="GO:0046872">
    <property type="term" value="F:metal ion binding"/>
    <property type="evidence" value="ECO:0007669"/>
    <property type="project" value="UniProtKB-KW"/>
</dbReference>
<organism evidence="19 20">
    <name type="scientific">Cellvibrio polysaccharolyticus</name>
    <dbReference type="NCBI Taxonomy" id="2082724"/>
    <lineage>
        <taxon>Bacteria</taxon>
        <taxon>Pseudomonadati</taxon>
        <taxon>Pseudomonadota</taxon>
        <taxon>Gammaproteobacteria</taxon>
        <taxon>Cellvibrionales</taxon>
        <taxon>Cellvibrionaceae</taxon>
        <taxon>Cellvibrio</taxon>
    </lineage>
</organism>
<dbReference type="GO" id="GO:0004222">
    <property type="term" value="F:metalloendopeptidase activity"/>
    <property type="evidence" value="ECO:0007669"/>
    <property type="project" value="UniProtKB-EC"/>
</dbReference>
<protein>
    <recommendedName>
        <fullName evidence="5">Protease 3</fullName>
        <ecNumber evidence="4">3.4.24.55</ecNumber>
    </recommendedName>
    <alternativeName>
        <fullName evidence="13">Pitrilysin</fullName>
    </alternativeName>
    <alternativeName>
        <fullName evidence="12">Protease III</fullName>
    </alternativeName>
    <alternativeName>
        <fullName evidence="11">Protease pi</fullName>
    </alternativeName>
</protein>
<comment type="similarity">
    <text evidence="3 14">Belongs to the peptidase M16 family.</text>
</comment>
<evidence type="ECO:0000256" key="4">
    <source>
        <dbReference type="ARBA" id="ARBA00012449"/>
    </source>
</evidence>
<name>A0A928V7N7_9GAMM</name>
<evidence type="ECO:0000259" key="16">
    <source>
        <dbReference type="Pfam" id="PF05193"/>
    </source>
</evidence>
<evidence type="ECO:0000256" key="9">
    <source>
        <dbReference type="ARBA" id="ARBA00022833"/>
    </source>
</evidence>
<dbReference type="Pfam" id="PF05193">
    <property type="entry name" value="Peptidase_M16_C"/>
    <property type="match status" value="1"/>
</dbReference>
<evidence type="ECO:0000259" key="18">
    <source>
        <dbReference type="Pfam" id="PF22456"/>
    </source>
</evidence>
<dbReference type="EMBL" id="PRDL01000001">
    <property type="protein sequence ID" value="MBE8718029.1"/>
    <property type="molecule type" value="Genomic_DNA"/>
</dbReference>
<keyword evidence="6" id="KW-0645">Protease</keyword>
<accession>A0A928V7N7</accession>
<evidence type="ECO:0000256" key="12">
    <source>
        <dbReference type="ARBA" id="ARBA00031184"/>
    </source>
</evidence>
<evidence type="ECO:0000256" key="10">
    <source>
        <dbReference type="ARBA" id="ARBA00023049"/>
    </source>
</evidence>
<evidence type="ECO:0000313" key="20">
    <source>
        <dbReference type="Proteomes" id="UP000652567"/>
    </source>
</evidence>
<dbReference type="AlphaFoldDB" id="A0A928V7N7"/>
<feature type="domain" description="Peptidase M16 N-terminal" evidence="15">
    <location>
        <begin position="110"/>
        <end position="245"/>
    </location>
</feature>
<comment type="cofactor">
    <cofactor evidence="1">
        <name>Zn(2+)</name>
        <dbReference type="ChEBI" id="CHEBI:29105"/>
    </cofactor>
</comment>
<dbReference type="Pfam" id="PF22456">
    <property type="entry name" value="PqqF-like_C_4"/>
    <property type="match status" value="1"/>
</dbReference>
<evidence type="ECO:0000256" key="13">
    <source>
        <dbReference type="ARBA" id="ARBA00033450"/>
    </source>
</evidence>
<evidence type="ECO:0000256" key="11">
    <source>
        <dbReference type="ARBA" id="ARBA00029597"/>
    </source>
</evidence>
<evidence type="ECO:0000256" key="6">
    <source>
        <dbReference type="ARBA" id="ARBA00022670"/>
    </source>
</evidence>
<dbReference type="FunFam" id="3.30.830.10:FF:000012">
    <property type="entry name" value="Protease 3"/>
    <property type="match status" value="1"/>
</dbReference>
<feature type="domain" description="Coenzyme PQQ synthesis protein F-like C-terminal lobe" evidence="18">
    <location>
        <begin position="844"/>
        <end position="939"/>
    </location>
</feature>
<comment type="function">
    <text evidence="2">Endopeptidase that degrades small peptides of less than 7 kDa, such as glucagon and insulin.</text>
</comment>
<dbReference type="InterPro" id="IPR050626">
    <property type="entry name" value="Peptidase_M16"/>
</dbReference>
<dbReference type="PANTHER" id="PTHR43690:SF18">
    <property type="entry name" value="INSULIN-DEGRADING ENZYME-RELATED"/>
    <property type="match status" value="1"/>
</dbReference>